<evidence type="ECO:0000313" key="1">
    <source>
        <dbReference type="EMBL" id="NFA44550.1"/>
    </source>
</evidence>
<organism evidence="1 2">
    <name type="scientific">Clostridium botulinum</name>
    <dbReference type="NCBI Taxonomy" id="1491"/>
    <lineage>
        <taxon>Bacteria</taxon>
        <taxon>Bacillati</taxon>
        <taxon>Bacillota</taxon>
        <taxon>Clostridia</taxon>
        <taxon>Eubacteriales</taxon>
        <taxon>Clostridiaceae</taxon>
        <taxon>Clostridium</taxon>
    </lineage>
</organism>
<dbReference type="EMBL" id="SGKU01000099">
    <property type="protein sequence ID" value="NFA44550.1"/>
    <property type="molecule type" value="Genomic_DNA"/>
</dbReference>
<accession>A0A6M0STA9</accession>
<reference evidence="1 2" key="1">
    <citation type="submission" date="2019-02" db="EMBL/GenBank/DDBJ databases">
        <title>Genome sequencing of Clostridium botulinum clinical isolates.</title>
        <authorList>
            <person name="Brunt J."/>
            <person name="Van Vliet A.H.M."/>
            <person name="Stringer S.C."/>
            <person name="Grant K.A."/>
            <person name="Carter A.C."/>
            <person name="Peck M.W."/>
        </authorList>
    </citation>
    <scope>NUCLEOTIDE SEQUENCE [LARGE SCALE GENOMIC DNA]</scope>
    <source>
        <strain evidence="1 2">H113700579</strain>
    </source>
</reference>
<name>A0A6M0STA9_CLOBO</name>
<gene>
    <name evidence="1" type="ORF">EXM65_18850</name>
</gene>
<protein>
    <submittedName>
        <fullName evidence="1">Uncharacterized protein</fullName>
    </submittedName>
</protein>
<proteinExistence type="predicted"/>
<dbReference type="AlphaFoldDB" id="A0A6M0STA9"/>
<evidence type="ECO:0000313" key="2">
    <source>
        <dbReference type="Proteomes" id="UP000472355"/>
    </source>
</evidence>
<sequence>MELLKVKNGLLEAENYFMASPFGDFAGSADVNRNISTGKLQLISDNLKIERKFEFADFVIELEKEDFSSMITGDYATMYLGNDNCNFGIKDKDSLNQNKYWKILRQDDYIQAYSSPDGLNYTNIGGMNFAEPLKKQGFQKLNRDPFVFNNYRVYGGPYITVQNFPENTVCELYDSTDKLIKTRLFDDTMECKIFLDSNHLNGYLVFKDTLGSILFTSNTITFGYGDVWVFSPYNFEINYLGNIVTNMSPAILQDLDEVISIKNIGTESYKEIIIGTQTSGNDLIELSLDGLTYSSTLTLDFVLSEEKQIYVKITKNAANTNFSVRDFQLVIN</sequence>
<dbReference type="Proteomes" id="UP000472355">
    <property type="component" value="Unassembled WGS sequence"/>
</dbReference>
<comment type="caution">
    <text evidence="1">The sequence shown here is derived from an EMBL/GenBank/DDBJ whole genome shotgun (WGS) entry which is preliminary data.</text>
</comment>